<proteinExistence type="predicted"/>
<feature type="compositionally biased region" description="Basic residues" evidence="1">
    <location>
        <begin position="59"/>
        <end position="76"/>
    </location>
</feature>
<name>A0ABR1JRR7_9AGAR</name>
<sequence length="384" mass="41713">MSFTTTMPNQPKTQTLLITVVAGAISSVAFGVSIFAMGILWLIPSVRPAVPNIPVRPKDKSRRRSAPPILQHHHPKPLVAEIQPSSASIQQNSPRRVYFLDSQLRPQRRYSDLSQLSTTQPDVTPLPSSALLPVQDDPESSPRSSSSTLVLLQADASQESIESDSSSRMPPDSAPSRPSLSLKTHLPHKVKSGWTKKCPGSQAAGDSGAETTQSDDSTPSSSKPVRRSSLGFTAPWSHKNRRATVDLSSPPCASPTTPKSSLPMDSNQANLSSPSSVIPYFGRTPSLNDRRRRTSAPVRAPPPRTQPYAYPYFAAPPVAAQQRENMTSSEESVDKLEISKDGRTVEERQLADERRQQNAKAQSSLGHGRKPPQRRAVTDIISAV</sequence>
<evidence type="ECO:0000313" key="3">
    <source>
        <dbReference type="EMBL" id="KAK7465504.1"/>
    </source>
</evidence>
<feature type="region of interest" description="Disordered" evidence="1">
    <location>
        <begin position="52"/>
        <end position="76"/>
    </location>
</feature>
<keyword evidence="2" id="KW-0812">Transmembrane</keyword>
<feature type="compositionally biased region" description="Low complexity" evidence="1">
    <location>
        <begin position="306"/>
        <end position="322"/>
    </location>
</feature>
<reference evidence="3 4" key="1">
    <citation type="submission" date="2024-01" db="EMBL/GenBank/DDBJ databases">
        <title>A draft genome for the cacao thread blight pathogen Marasmiellus scandens.</title>
        <authorList>
            <person name="Baruah I.K."/>
            <person name="Leung J."/>
            <person name="Bukari Y."/>
            <person name="Amoako-Attah I."/>
            <person name="Meinhardt L.W."/>
            <person name="Bailey B.A."/>
            <person name="Cohen S.P."/>
        </authorList>
    </citation>
    <scope>NUCLEOTIDE SEQUENCE [LARGE SCALE GENOMIC DNA]</scope>
    <source>
        <strain evidence="3 4">GH-19</strain>
    </source>
</reference>
<comment type="caution">
    <text evidence="3">The sequence shown here is derived from an EMBL/GenBank/DDBJ whole genome shotgun (WGS) entry which is preliminary data.</text>
</comment>
<gene>
    <name evidence="3" type="ORF">VKT23_005479</name>
</gene>
<feature type="transmembrane region" description="Helical" evidence="2">
    <location>
        <begin position="16"/>
        <end position="43"/>
    </location>
</feature>
<protein>
    <submittedName>
        <fullName evidence="3">Uncharacterized protein</fullName>
    </submittedName>
</protein>
<evidence type="ECO:0000313" key="4">
    <source>
        <dbReference type="Proteomes" id="UP001498398"/>
    </source>
</evidence>
<dbReference type="Proteomes" id="UP001498398">
    <property type="component" value="Unassembled WGS sequence"/>
</dbReference>
<feature type="compositionally biased region" description="Polar residues" evidence="1">
    <location>
        <begin position="112"/>
        <end position="122"/>
    </location>
</feature>
<keyword evidence="2" id="KW-0472">Membrane</keyword>
<feature type="compositionally biased region" description="Low complexity" evidence="1">
    <location>
        <begin position="211"/>
        <end position="222"/>
    </location>
</feature>
<feature type="compositionally biased region" description="Low complexity" evidence="1">
    <location>
        <begin position="154"/>
        <end position="167"/>
    </location>
</feature>
<dbReference type="EMBL" id="JBANRG010000006">
    <property type="protein sequence ID" value="KAK7465504.1"/>
    <property type="molecule type" value="Genomic_DNA"/>
</dbReference>
<feature type="compositionally biased region" description="Basic and acidic residues" evidence="1">
    <location>
        <begin position="332"/>
        <end position="356"/>
    </location>
</feature>
<keyword evidence="2" id="KW-1133">Transmembrane helix</keyword>
<evidence type="ECO:0000256" key="2">
    <source>
        <dbReference type="SAM" id="Phobius"/>
    </source>
</evidence>
<evidence type="ECO:0000256" key="1">
    <source>
        <dbReference type="SAM" id="MobiDB-lite"/>
    </source>
</evidence>
<organism evidence="3 4">
    <name type="scientific">Marasmiellus scandens</name>
    <dbReference type="NCBI Taxonomy" id="2682957"/>
    <lineage>
        <taxon>Eukaryota</taxon>
        <taxon>Fungi</taxon>
        <taxon>Dikarya</taxon>
        <taxon>Basidiomycota</taxon>
        <taxon>Agaricomycotina</taxon>
        <taxon>Agaricomycetes</taxon>
        <taxon>Agaricomycetidae</taxon>
        <taxon>Agaricales</taxon>
        <taxon>Marasmiineae</taxon>
        <taxon>Omphalotaceae</taxon>
        <taxon>Marasmiellus</taxon>
    </lineage>
</organism>
<accession>A0ABR1JRR7</accession>
<keyword evidence="4" id="KW-1185">Reference proteome</keyword>
<feature type="region of interest" description="Disordered" evidence="1">
    <location>
        <begin position="111"/>
        <end position="384"/>
    </location>
</feature>
<feature type="compositionally biased region" description="Polar residues" evidence="1">
    <location>
        <begin position="254"/>
        <end position="276"/>
    </location>
</feature>